<comment type="caution">
    <text evidence="1">The sequence shown here is derived from an EMBL/GenBank/DDBJ whole genome shotgun (WGS) entry which is preliminary data.</text>
</comment>
<accession>A0A8X6HQH0</accession>
<name>A0A8X6HQH0_TRICU</name>
<dbReference type="Proteomes" id="UP000887116">
    <property type="component" value="Unassembled WGS sequence"/>
</dbReference>
<sequence length="71" mass="8009">MMIQQVSDGDKPSISLRLHSSFEEEERIKILDHLKTATAAETILVMLEHLHLSAREESAFVSNYLAIDSLV</sequence>
<keyword evidence="2" id="KW-1185">Reference proteome</keyword>
<reference evidence="1" key="1">
    <citation type="submission" date="2020-07" db="EMBL/GenBank/DDBJ databases">
        <title>Multicomponent nature underlies the extraordinary mechanical properties of spider dragline silk.</title>
        <authorList>
            <person name="Kono N."/>
            <person name="Nakamura H."/>
            <person name="Mori M."/>
            <person name="Yoshida Y."/>
            <person name="Ohtoshi R."/>
            <person name="Malay A.D."/>
            <person name="Moran D.A.P."/>
            <person name="Tomita M."/>
            <person name="Numata K."/>
            <person name="Arakawa K."/>
        </authorList>
    </citation>
    <scope>NUCLEOTIDE SEQUENCE</scope>
</reference>
<gene>
    <name evidence="1" type="ORF">TNCT_345111</name>
</gene>
<proteinExistence type="predicted"/>
<evidence type="ECO:0000313" key="1">
    <source>
        <dbReference type="EMBL" id="GFR28321.1"/>
    </source>
</evidence>
<dbReference type="EMBL" id="BMAO01028951">
    <property type="protein sequence ID" value="GFR28321.1"/>
    <property type="molecule type" value="Genomic_DNA"/>
</dbReference>
<organism evidence="1 2">
    <name type="scientific">Trichonephila clavata</name>
    <name type="common">Joro spider</name>
    <name type="synonym">Nephila clavata</name>
    <dbReference type="NCBI Taxonomy" id="2740835"/>
    <lineage>
        <taxon>Eukaryota</taxon>
        <taxon>Metazoa</taxon>
        <taxon>Ecdysozoa</taxon>
        <taxon>Arthropoda</taxon>
        <taxon>Chelicerata</taxon>
        <taxon>Arachnida</taxon>
        <taxon>Araneae</taxon>
        <taxon>Araneomorphae</taxon>
        <taxon>Entelegynae</taxon>
        <taxon>Araneoidea</taxon>
        <taxon>Nephilidae</taxon>
        <taxon>Trichonephila</taxon>
    </lineage>
</organism>
<dbReference type="AlphaFoldDB" id="A0A8X6HQH0"/>
<evidence type="ECO:0000313" key="2">
    <source>
        <dbReference type="Proteomes" id="UP000887116"/>
    </source>
</evidence>
<protein>
    <submittedName>
        <fullName evidence="1">Uncharacterized protein</fullName>
    </submittedName>
</protein>